<gene>
    <name evidence="2" type="ORF">SARC_17172</name>
</gene>
<dbReference type="RefSeq" id="XP_014144202.1">
    <property type="nucleotide sequence ID" value="XM_014288727.1"/>
</dbReference>
<evidence type="ECO:0000256" key="1">
    <source>
        <dbReference type="SAM" id="MobiDB-lite"/>
    </source>
</evidence>
<organism evidence="2 3">
    <name type="scientific">Sphaeroforma arctica JP610</name>
    <dbReference type="NCBI Taxonomy" id="667725"/>
    <lineage>
        <taxon>Eukaryota</taxon>
        <taxon>Ichthyosporea</taxon>
        <taxon>Ichthyophonida</taxon>
        <taxon>Sphaeroforma</taxon>
    </lineage>
</organism>
<feature type="compositionally biased region" description="Basic and acidic residues" evidence="1">
    <location>
        <begin position="41"/>
        <end position="53"/>
    </location>
</feature>
<reference evidence="2 3" key="1">
    <citation type="submission" date="2011-02" db="EMBL/GenBank/DDBJ databases">
        <title>The Genome Sequence of Sphaeroforma arctica JP610.</title>
        <authorList>
            <consortium name="The Broad Institute Genome Sequencing Platform"/>
            <person name="Russ C."/>
            <person name="Cuomo C."/>
            <person name="Young S.K."/>
            <person name="Zeng Q."/>
            <person name="Gargeya S."/>
            <person name="Alvarado L."/>
            <person name="Berlin A."/>
            <person name="Chapman S.B."/>
            <person name="Chen Z."/>
            <person name="Freedman E."/>
            <person name="Gellesch M."/>
            <person name="Goldberg J."/>
            <person name="Griggs A."/>
            <person name="Gujja S."/>
            <person name="Heilman E."/>
            <person name="Heiman D."/>
            <person name="Howarth C."/>
            <person name="Mehta T."/>
            <person name="Neiman D."/>
            <person name="Pearson M."/>
            <person name="Roberts A."/>
            <person name="Saif S."/>
            <person name="Shea T."/>
            <person name="Shenoy N."/>
            <person name="Sisk P."/>
            <person name="Stolte C."/>
            <person name="Sykes S."/>
            <person name="White J."/>
            <person name="Yandava C."/>
            <person name="Burger G."/>
            <person name="Gray M.W."/>
            <person name="Holland P.W.H."/>
            <person name="King N."/>
            <person name="Lang F.B.F."/>
            <person name="Roger A.J."/>
            <person name="Ruiz-Trillo I."/>
            <person name="Haas B."/>
            <person name="Nusbaum C."/>
            <person name="Birren B."/>
        </authorList>
    </citation>
    <scope>NUCLEOTIDE SEQUENCE [LARGE SCALE GENOMIC DNA]</scope>
    <source>
        <strain evidence="2 3">JP610</strain>
    </source>
</reference>
<sequence length="66" mass="7527">MFTALRTQTENDFGINDTYTVEAFERWALQSFRSDAAQPELDTRRLRDKKGGGADESINNQDPIFA</sequence>
<feature type="region of interest" description="Disordered" evidence="1">
    <location>
        <begin position="38"/>
        <end position="66"/>
    </location>
</feature>
<dbReference type="Proteomes" id="UP000054560">
    <property type="component" value="Unassembled WGS sequence"/>
</dbReference>
<name>A0A0L0F0Q4_9EUKA</name>
<proteinExistence type="predicted"/>
<feature type="compositionally biased region" description="Polar residues" evidence="1">
    <location>
        <begin position="57"/>
        <end position="66"/>
    </location>
</feature>
<evidence type="ECO:0000313" key="3">
    <source>
        <dbReference type="Proteomes" id="UP000054560"/>
    </source>
</evidence>
<dbReference type="EMBL" id="KQ251549">
    <property type="protein sequence ID" value="KNC70300.1"/>
    <property type="molecule type" value="Genomic_DNA"/>
</dbReference>
<accession>A0A0L0F0Q4</accession>
<protein>
    <submittedName>
        <fullName evidence="2">Uncharacterized protein</fullName>
    </submittedName>
</protein>
<keyword evidence="3" id="KW-1185">Reference proteome</keyword>
<dbReference type="GeneID" id="25917676"/>
<evidence type="ECO:0000313" key="2">
    <source>
        <dbReference type="EMBL" id="KNC70300.1"/>
    </source>
</evidence>
<feature type="non-terminal residue" evidence="2">
    <location>
        <position position="66"/>
    </location>
</feature>
<dbReference type="AlphaFoldDB" id="A0A0L0F0Q4"/>